<feature type="compositionally biased region" description="Basic residues" evidence="1">
    <location>
        <begin position="226"/>
        <end position="242"/>
    </location>
</feature>
<organism evidence="2 3">
    <name type="scientific">Glossina austeni</name>
    <name type="common">Savannah tsetse fly</name>
    <dbReference type="NCBI Taxonomy" id="7395"/>
    <lineage>
        <taxon>Eukaryota</taxon>
        <taxon>Metazoa</taxon>
        <taxon>Ecdysozoa</taxon>
        <taxon>Arthropoda</taxon>
        <taxon>Hexapoda</taxon>
        <taxon>Insecta</taxon>
        <taxon>Pterygota</taxon>
        <taxon>Neoptera</taxon>
        <taxon>Endopterygota</taxon>
        <taxon>Diptera</taxon>
        <taxon>Brachycera</taxon>
        <taxon>Muscomorpha</taxon>
        <taxon>Hippoboscoidea</taxon>
        <taxon>Glossinidae</taxon>
        <taxon>Glossina</taxon>
    </lineage>
</organism>
<name>A0A1A9VB98_GLOAU</name>
<feature type="region of interest" description="Disordered" evidence="1">
    <location>
        <begin position="226"/>
        <end position="246"/>
    </location>
</feature>
<proteinExistence type="predicted"/>
<protein>
    <submittedName>
        <fullName evidence="2">Uncharacterized protein</fullName>
    </submittedName>
</protein>
<sequence length="296" mass="32297">MKYHNNNVVVVVVVVAPAPGSLAPHAAANTSSSSYTFVQIKREPCQVSEVTTSNNNCHQSLTTTTHHHGLGTIASGSSASSASSSSSLSSASTAATSKTMSSSTLTTLVKIEASSPKVQELDKNHVTNALQTQSAANIVNSSTLGYHLLTYEGKVEICADISEEAYRVLLMIVEVFSILSVKLSIVSRNYKPISNNKSNNNNDKNESIGFRLQLLCKVEQKNSKELKKKKSKKAKKKKRNKQCKQQQQLDFINTRMCIIMKTEGGTVGERIEIMIGVERDLNIRPVRRSCLPRLGN</sequence>
<evidence type="ECO:0000256" key="1">
    <source>
        <dbReference type="SAM" id="MobiDB-lite"/>
    </source>
</evidence>
<dbReference type="VEuPathDB" id="VectorBase:GAUT031713"/>
<dbReference type="EnsemblMetazoa" id="GAUT031713-RA">
    <property type="protein sequence ID" value="GAUT031713-PA"/>
    <property type="gene ID" value="GAUT031713"/>
</dbReference>
<evidence type="ECO:0000313" key="2">
    <source>
        <dbReference type="EnsemblMetazoa" id="GAUT031713-PA"/>
    </source>
</evidence>
<keyword evidence="3" id="KW-1185">Reference proteome</keyword>
<accession>A0A1A9VB98</accession>
<dbReference type="Proteomes" id="UP000078200">
    <property type="component" value="Unassembled WGS sequence"/>
</dbReference>
<evidence type="ECO:0000313" key="3">
    <source>
        <dbReference type="Proteomes" id="UP000078200"/>
    </source>
</evidence>
<reference evidence="2" key="1">
    <citation type="submission" date="2020-05" db="UniProtKB">
        <authorList>
            <consortium name="EnsemblMetazoa"/>
        </authorList>
    </citation>
    <scope>IDENTIFICATION</scope>
    <source>
        <strain evidence="2">TTRI</strain>
    </source>
</reference>
<dbReference type="AlphaFoldDB" id="A0A1A9VB98"/>